<evidence type="ECO:0000313" key="1">
    <source>
        <dbReference type="EMBL" id="JAV87790.1"/>
    </source>
</evidence>
<name>A0A1Y1MTH6_PHOPY</name>
<protein>
    <submittedName>
        <fullName evidence="1">Uncharacterized protein</fullName>
    </submittedName>
</protein>
<dbReference type="EMBL" id="GEZM01024435">
    <property type="protein sequence ID" value="JAV87790.1"/>
    <property type="molecule type" value="Transcribed_RNA"/>
</dbReference>
<accession>A0A1Y1MTH6</accession>
<organism evidence="1">
    <name type="scientific">Photinus pyralis</name>
    <name type="common">Common eastern firefly</name>
    <name type="synonym">Lampyris pyralis</name>
    <dbReference type="NCBI Taxonomy" id="7054"/>
    <lineage>
        <taxon>Eukaryota</taxon>
        <taxon>Metazoa</taxon>
        <taxon>Ecdysozoa</taxon>
        <taxon>Arthropoda</taxon>
        <taxon>Hexapoda</taxon>
        <taxon>Insecta</taxon>
        <taxon>Pterygota</taxon>
        <taxon>Neoptera</taxon>
        <taxon>Endopterygota</taxon>
        <taxon>Coleoptera</taxon>
        <taxon>Polyphaga</taxon>
        <taxon>Elateriformia</taxon>
        <taxon>Elateroidea</taxon>
        <taxon>Lampyridae</taxon>
        <taxon>Lampyrinae</taxon>
        <taxon>Photinus</taxon>
    </lineage>
</organism>
<dbReference type="AlphaFoldDB" id="A0A1Y1MTH6"/>
<reference evidence="1" key="1">
    <citation type="journal article" date="2016" name="Sci. Rep.">
        <title>Molecular characterization of firefly nuptial gifts: a multi-omics approach sheds light on postcopulatory sexual selection.</title>
        <authorList>
            <person name="Al-Wathiqui N."/>
            <person name="Fallon T.R."/>
            <person name="South A."/>
            <person name="Weng J.K."/>
            <person name="Lewis S.M."/>
        </authorList>
    </citation>
    <scope>NUCLEOTIDE SEQUENCE</scope>
</reference>
<proteinExistence type="predicted"/>
<sequence length="114" mass="13876">MWEQPIEDKYMFTADERNTKSLINYLTYTQELPGTIQRIKTIKGAEETETDLEFVKLENGKTDWTLEERWITFKETLLKITEKLWGKRKYSKHVKRTRWWNSDKQRLTKDKKTA</sequence>